<geneLocation type="plasmid" evidence="2">
    <name>pDBF1</name>
</geneLocation>
<sequence>MFRPSAVPSADLFEAGENLFGSIESLLLALVTMAIVAVLAKEVFKKPTVMSMISGIVVAIFVGWLVTQYQNDDINEVLDETVTDTVGAPASPTGSDWGIS</sequence>
<feature type="transmembrane region" description="Helical" evidence="1">
    <location>
        <begin position="47"/>
        <end position="66"/>
    </location>
</feature>
<keyword evidence="2" id="KW-0614">Plasmid</keyword>
<proteinExistence type="predicted"/>
<feature type="transmembrane region" description="Helical" evidence="1">
    <location>
        <begin position="20"/>
        <end position="40"/>
    </location>
</feature>
<dbReference type="AlphaFoldDB" id="Q3MNQ7"/>
<protein>
    <submittedName>
        <fullName evidence="2">Uncharacterized protein</fullName>
    </submittedName>
</protein>
<reference evidence="2" key="1">
    <citation type="journal article" date="1997" name="J. Ferment. Bioeng.">
        <title>Cloning and characterization of genes involved in the degradation of dibenzofuran by Terrabacter sp. strain DBF63.</title>
        <authorList>
            <person name="Kasuga K."/>
            <person name="Nojiri H."/>
            <person name="Yamane H."/>
            <person name="Kodama T."/>
            <person name="Omori T."/>
        </authorList>
    </citation>
    <scope>NUCLEOTIDE SEQUENCE</scope>
    <source>
        <strain evidence="2">DBF63</strain>
        <plasmid evidence="2">pDBF1</plasmid>
    </source>
</reference>
<keyword evidence="1" id="KW-0472">Membrane</keyword>
<reference evidence="2" key="6">
    <citation type="journal article" date="2005" name="Appl. Microbiol. Biotechnol.">
        <title>Characterization of [3Fe-4S] ferredoxin DbfA3, which functions in the angular dioxygenase system of Terrabacter sp. strain DBF63.</title>
        <authorList>
            <person name="Takagi T."/>
            <person name="Habe H."/>
            <person name="Yoshida T."/>
            <person name="Yamane H."/>
            <person name="Omori T."/>
            <person name="Nojiri H."/>
        </authorList>
    </citation>
    <scope>NUCLEOTIDE SEQUENCE</scope>
    <source>
        <strain evidence="2">DBF63</strain>
        <plasmid evidence="2">pDBF1</plasmid>
    </source>
</reference>
<reference evidence="2" key="7">
    <citation type="journal article" date="2005" name="Microbiology (Mosc.)">
        <title>The fluorene catabolic linear plasmid in Terrabacter sp. strain DBF63 carries the beta-ketoadipate pathway genes, pcaRHGBDCFIJ, also found in proteobacteria.</title>
        <authorList>
            <person name="Habe H."/>
            <person name="Chung J.-S."/>
            <person name="Ishida A."/>
            <person name="Kasuga K."/>
            <person name="Ide K."/>
            <person name="Takemura T."/>
            <person name="Nojiri H."/>
            <person name="Yamane H."/>
            <person name="Omori T."/>
        </authorList>
    </citation>
    <scope>NUCLEOTIDE SEQUENCE</scope>
    <source>
        <strain evidence="2">DBF63</strain>
        <plasmid evidence="2">pDBF1</plasmid>
    </source>
</reference>
<reference evidence="2" key="3">
    <citation type="journal article" date="2003" name="Appl. Microbiol. Biotechnol.">
        <title>Phthalate catabolic gene cluster is linked to the angular dioxygenase gene in Terrabacter sp. strain DBF63.</title>
        <authorList>
            <person name="Habe H."/>
            <person name="Miyakoshi M."/>
            <person name="Chung J."/>
            <person name="Kasuga K."/>
            <person name="Yoshida T."/>
            <person name="Nojiri H."/>
            <person name="Omori T."/>
        </authorList>
    </citation>
    <scope>NUCLEOTIDE SEQUENCE</scope>
    <source>
        <strain evidence="2">DBF63</strain>
        <plasmid evidence="2">pDBF1</plasmid>
    </source>
</reference>
<name>Q3MNQ7_TERSD</name>
<accession>Q3MNQ7</accession>
<evidence type="ECO:0000313" key="2">
    <source>
        <dbReference type="EMBL" id="BAE45040.1"/>
    </source>
</evidence>
<keyword evidence="1" id="KW-0812">Transmembrane</keyword>
<dbReference type="EMBL" id="AP008980">
    <property type="protein sequence ID" value="BAE45040.1"/>
    <property type="molecule type" value="Genomic_DNA"/>
</dbReference>
<reference evidence="2" key="5">
    <citation type="journal article" date="2004" name="J. Bacteriol.">
        <title>Characterization of the upper pathway genes for fluorene metabolism in Terrabacter sp. strain DBF63.</title>
        <authorList>
            <person name="Habe H."/>
            <person name="Chung J."/>
            <person name="Kato H."/>
            <person name="Ayabe Y."/>
            <person name="Kasuga K."/>
            <person name="Yoshida T."/>
            <person name="Nojiri H."/>
            <person name="Yamane H."/>
            <person name="Omori T."/>
        </authorList>
    </citation>
    <scope>NUCLEOTIDE SEQUENCE</scope>
    <source>
        <strain evidence="2">DBF63</strain>
        <plasmid evidence="2">pDBF1</plasmid>
    </source>
</reference>
<organism evidence="2">
    <name type="scientific">Terrabacter sp. (strain DBF63)</name>
    <dbReference type="NCBI Taxonomy" id="150395"/>
    <lineage>
        <taxon>Bacteria</taxon>
        <taxon>Bacillati</taxon>
        <taxon>Actinomycetota</taxon>
        <taxon>Actinomycetes</taxon>
        <taxon>Micrococcales</taxon>
        <taxon>Intrasporangiaceae</taxon>
        <taxon>Terrabacter</taxon>
    </lineage>
</organism>
<reference evidence="2" key="2">
    <citation type="journal article" date="2001" name="Biochem. Biophys. Res. Commun.">
        <title>Isolation and characterization of the genes encoding a novel oxygenase component of angular dioxygenase from the gram-positive dibenzofuran-degrader Terrabacter sp. strain DBF63.</title>
        <authorList>
            <person name="Kasuga K."/>
            <person name="Habe H."/>
            <person name="Chung J."/>
            <person name="Yoshida T."/>
            <person name="Nojiri H."/>
            <person name="Yamane H."/>
            <person name="Omori T."/>
        </authorList>
    </citation>
    <scope>NUCLEOTIDE SEQUENCE</scope>
    <source>
        <strain evidence="2">DBF63</strain>
        <plasmid evidence="2">pDBF1</plasmid>
    </source>
</reference>
<keyword evidence="1" id="KW-1133">Transmembrane helix</keyword>
<evidence type="ECO:0000256" key="1">
    <source>
        <dbReference type="SAM" id="Phobius"/>
    </source>
</evidence>
<reference evidence="2" key="4">
    <citation type="journal article" date="2004" name="FEMS Microbiol. Lett.">
        <title>Genetic characterization of the dibenzofuran-degrading Actinobacteria carrying the dbfA1A2 gene homologues isolated from activated sludge.</title>
        <authorList>
            <person name="Noumura T."/>
            <person name="Habe H."/>
            <person name="Widada J."/>
            <person name="Chung J.S."/>
            <person name="Yoshida T."/>
            <person name="Nojiri H."/>
            <person name="Omori T."/>
        </authorList>
    </citation>
    <scope>NUCLEOTIDE SEQUENCE</scope>
    <source>
        <strain evidence="2">DBF63</strain>
        <plasmid evidence="2">pDBF1</plasmid>
    </source>
</reference>